<sequence>NCKGTAAAADQRAPVANQRTITCFEYGNQEHYCSECPKLKNQNRGNETENGEGRGRVYSLGGGEADQDPNIITNYTDA</sequence>
<gene>
    <name evidence="2" type="ORF">Tci_851340</name>
</gene>
<feature type="region of interest" description="Disordered" evidence="1">
    <location>
        <begin position="40"/>
        <end position="78"/>
    </location>
</feature>
<evidence type="ECO:0008006" key="3">
    <source>
        <dbReference type="Google" id="ProtNLM"/>
    </source>
</evidence>
<reference evidence="2" key="1">
    <citation type="journal article" date="2019" name="Sci. Rep.">
        <title>Draft genome of Tanacetum cinerariifolium, the natural source of mosquito coil.</title>
        <authorList>
            <person name="Yamashiro T."/>
            <person name="Shiraishi A."/>
            <person name="Satake H."/>
            <person name="Nakayama K."/>
        </authorList>
    </citation>
    <scope>NUCLEOTIDE SEQUENCE</scope>
</reference>
<evidence type="ECO:0000313" key="2">
    <source>
        <dbReference type="EMBL" id="GFC79370.1"/>
    </source>
</evidence>
<protein>
    <recommendedName>
        <fullName evidence="3">Reverse transcriptase domain-containing protein</fullName>
    </recommendedName>
</protein>
<name>A0A699QZS2_TANCI</name>
<accession>A0A699QZS2</accession>
<organism evidence="2">
    <name type="scientific">Tanacetum cinerariifolium</name>
    <name type="common">Dalmatian daisy</name>
    <name type="synonym">Chrysanthemum cinerariifolium</name>
    <dbReference type="NCBI Taxonomy" id="118510"/>
    <lineage>
        <taxon>Eukaryota</taxon>
        <taxon>Viridiplantae</taxon>
        <taxon>Streptophyta</taxon>
        <taxon>Embryophyta</taxon>
        <taxon>Tracheophyta</taxon>
        <taxon>Spermatophyta</taxon>
        <taxon>Magnoliopsida</taxon>
        <taxon>eudicotyledons</taxon>
        <taxon>Gunneridae</taxon>
        <taxon>Pentapetalae</taxon>
        <taxon>asterids</taxon>
        <taxon>campanulids</taxon>
        <taxon>Asterales</taxon>
        <taxon>Asteraceae</taxon>
        <taxon>Asteroideae</taxon>
        <taxon>Anthemideae</taxon>
        <taxon>Anthemidinae</taxon>
        <taxon>Tanacetum</taxon>
    </lineage>
</organism>
<dbReference type="AlphaFoldDB" id="A0A699QZS2"/>
<comment type="caution">
    <text evidence="2">The sequence shown here is derived from an EMBL/GenBank/DDBJ whole genome shotgun (WGS) entry which is preliminary data.</text>
</comment>
<dbReference type="EMBL" id="BKCJ011070218">
    <property type="protein sequence ID" value="GFC79370.1"/>
    <property type="molecule type" value="Genomic_DNA"/>
</dbReference>
<evidence type="ECO:0000256" key="1">
    <source>
        <dbReference type="SAM" id="MobiDB-lite"/>
    </source>
</evidence>
<proteinExistence type="predicted"/>
<feature type="non-terminal residue" evidence="2">
    <location>
        <position position="1"/>
    </location>
</feature>